<keyword evidence="2" id="KW-1185">Reference proteome</keyword>
<dbReference type="PATRIC" id="fig|1184267.3.peg.1254"/>
<reference evidence="1 2" key="1">
    <citation type="journal article" date="2013" name="ISME J.">
        <title>By their genes ye shall know them: genomic signatures of predatory bacteria.</title>
        <authorList>
            <person name="Pasternak Z."/>
            <person name="Pietrokovski S."/>
            <person name="Rotem O."/>
            <person name="Gophna U."/>
            <person name="Lurie-Weinberger M.N."/>
            <person name="Jurkevitch E."/>
        </authorList>
    </citation>
    <scope>NUCLEOTIDE SEQUENCE [LARGE SCALE GENOMIC DNA]</scope>
    <source>
        <strain evidence="1 2">JSS</strain>
    </source>
</reference>
<organism evidence="1 2">
    <name type="scientific">Pseudobdellovibrio exovorus JSS</name>
    <dbReference type="NCBI Taxonomy" id="1184267"/>
    <lineage>
        <taxon>Bacteria</taxon>
        <taxon>Pseudomonadati</taxon>
        <taxon>Bdellovibrionota</taxon>
        <taxon>Bdellovibrionia</taxon>
        <taxon>Bdellovibrionales</taxon>
        <taxon>Pseudobdellovibrionaceae</taxon>
        <taxon>Pseudobdellovibrio</taxon>
    </lineage>
</organism>
<dbReference type="AlphaFoldDB" id="M4VAF7"/>
<dbReference type="HOGENOM" id="CLU_1270247_0_0_7"/>
<name>M4VAF7_9BACT</name>
<dbReference type="OrthoDB" id="5514425at2"/>
<proteinExistence type="predicted"/>
<accession>M4VAF7</accession>
<sequence length="217" mass="25067">MSFKKAVEKINQRGVLLTFPVNNKPEPKSLWSEFFPKSKMEWDWNEDADSRVSTMWVLMKKLSDSREVVYSKWYQGRATFFSRSLFTALLRLSNMDLENPQGLSREARQLLSELENDSPLSTKQLKKLTELQGKDNESCYQRAMKSLFLNFLIVGFGEVDDGAFPSLAVGATRHLYEDLCADALNLSNQEAQERLDQYMPTGSVFRKFYDKNILKSC</sequence>
<gene>
    <name evidence="1" type="ORF">A11Q_1239</name>
</gene>
<dbReference type="KEGG" id="bex:A11Q_1239"/>
<dbReference type="Proteomes" id="UP000012040">
    <property type="component" value="Chromosome"/>
</dbReference>
<dbReference type="STRING" id="1184267.A11Q_1239"/>
<dbReference type="Pfam" id="PF24741">
    <property type="entry name" value="AlkZ-rel"/>
    <property type="match status" value="1"/>
</dbReference>
<protein>
    <submittedName>
        <fullName evidence="1">Uncharacterized protein</fullName>
    </submittedName>
</protein>
<dbReference type="eggNOG" id="ENOG5033WZW">
    <property type="taxonomic scope" value="Bacteria"/>
</dbReference>
<evidence type="ECO:0000313" key="2">
    <source>
        <dbReference type="Proteomes" id="UP000012040"/>
    </source>
</evidence>
<dbReference type="EMBL" id="CP003537">
    <property type="protein sequence ID" value="AGH95455.1"/>
    <property type="molecule type" value="Genomic_DNA"/>
</dbReference>
<dbReference type="RefSeq" id="WP_015469945.1">
    <property type="nucleotide sequence ID" value="NC_020813.1"/>
</dbReference>
<evidence type="ECO:0000313" key="1">
    <source>
        <dbReference type="EMBL" id="AGH95455.1"/>
    </source>
</evidence>
<dbReference type="InterPro" id="IPR056298">
    <property type="entry name" value="AlkZ-rel"/>
</dbReference>